<reference evidence="2 3" key="1">
    <citation type="journal article" date="2018" name="PLoS Genet.">
        <title>Population sequencing reveals clonal diversity and ancestral inbreeding in the grapevine cultivar Chardonnay.</title>
        <authorList>
            <person name="Roach M.J."/>
            <person name="Johnson D.L."/>
            <person name="Bohlmann J."/>
            <person name="van Vuuren H.J."/>
            <person name="Jones S.J."/>
            <person name="Pretorius I.S."/>
            <person name="Schmidt S.A."/>
            <person name="Borneman A.R."/>
        </authorList>
    </citation>
    <scope>NUCLEOTIDE SEQUENCE [LARGE SCALE GENOMIC DNA]</scope>
    <source>
        <strain evidence="3">cv. Chardonnay</strain>
        <tissue evidence="2">Leaf</tissue>
    </source>
</reference>
<evidence type="ECO:0000256" key="1">
    <source>
        <dbReference type="SAM" id="MobiDB-lite"/>
    </source>
</evidence>
<evidence type="ECO:0000313" key="3">
    <source>
        <dbReference type="Proteomes" id="UP000288805"/>
    </source>
</evidence>
<name>A0A438H3N5_VITVI</name>
<dbReference type="Proteomes" id="UP000288805">
    <property type="component" value="Unassembled WGS sequence"/>
</dbReference>
<comment type="caution">
    <text evidence="2">The sequence shown here is derived from an EMBL/GenBank/DDBJ whole genome shotgun (WGS) entry which is preliminary data.</text>
</comment>
<proteinExistence type="predicted"/>
<dbReference type="AlphaFoldDB" id="A0A438H3N5"/>
<protein>
    <submittedName>
        <fullName evidence="2">Uncharacterized protein</fullName>
    </submittedName>
</protein>
<gene>
    <name evidence="2" type="ORF">CK203_048225</name>
</gene>
<organism evidence="2 3">
    <name type="scientific">Vitis vinifera</name>
    <name type="common">Grape</name>
    <dbReference type="NCBI Taxonomy" id="29760"/>
    <lineage>
        <taxon>Eukaryota</taxon>
        <taxon>Viridiplantae</taxon>
        <taxon>Streptophyta</taxon>
        <taxon>Embryophyta</taxon>
        <taxon>Tracheophyta</taxon>
        <taxon>Spermatophyta</taxon>
        <taxon>Magnoliopsida</taxon>
        <taxon>eudicotyledons</taxon>
        <taxon>Gunneridae</taxon>
        <taxon>Pentapetalae</taxon>
        <taxon>rosids</taxon>
        <taxon>Vitales</taxon>
        <taxon>Vitaceae</taxon>
        <taxon>Viteae</taxon>
        <taxon>Vitis</taxon>
    </lineage>
</organism>
<feature type="compositionally biased region" description="Basic and acidic residues" evidence="1">
    <location>
        <begin position="97"/>
        <end position="111"/>
    </location>
</feature>
<dbReference type="EMBL" id="QGNW01000286">
    <property type="protein sequence ID" value="RVW79108.1"/>
    <property type="molecule type" value="Genomic_DNA"/>
</dbReference>
<accession>A0A438H3N5</accession>
<sequence length="111" mass="12823">MFLEGMDQCIKDGKDVKWEKDGRKRVRRFSMVREANKARSFIRLGVVDAEESGTAFASRKERGREGWIAMAKVVRNLFTRVERREINKDVPSPNRAPSEKGERGGRRVILD</sequence>
<feature type="region of interest" description="Disordered" evidence="1">
    <location>
        <begin position="86"/>
        <end position="111"/>
    </location>
</feature>
<evidence type="ECO:0000313" key="2">
    <source>
        <dbReference type="EMBL" id="RVW79108.1"/>
    </source>
</evidence>